<proteinExistence type="predicted"/>
<dbReference type="Proteomes" id="UP001597221">
    <property type="component" value="Unassembled WGS sequence"/>
</dbReference>
<protein>
    <submittedName>
        <fullName evidence="1">Uncharacterized protein</fullName>
    </submittedName>
</protein>
<keyword evidence="2" id="KW-1185">Reference proteome</keyword>
<evidence type="ECO:0000313" key="2">
    <source>
        <dbReference type="Proteomes" id="UP001597221"/>
    </source>
</evidence>
<gene>
    <name evidence="1" type="ORF">ACFSBH_01695</name>
</gene>
<comment type="caution">
    <text evidence="1">The sequence shown here is derived from an EMBL/GenBank/DDBJ whole genome shotgun (WGS) entry which is preliminary data.</text>
</comment>
<organism evidence="1 2">
    <name type="scientific">Oceanobacillus luteolus</name>
    <dbReference type="NCBI Taxonomy" id="1274358"/>
    <lineage>
        <taxon>Bacteria</taxon>
        <taxon>Bacillati</taxon>
        <taxon>Bacillota</taxon>
        <taxon>Bacilli</taxon>
        <taxon>Bacillales</taxon>
        <taxon>Bacillaceae</taxon>
        <taxon>Oceanobacillus</taxon>
    </lineage>
</organism>
<name>A0ABW4HLZ5_9BACI</name>
<accession>A0ABW4HLZ5</accession>
<reference evidence="2" key="1">
    <citation type="journal article" date="2019" name="Int. J. Syst. Evol. Microbiol.">
        <title>The Global Catalogue of Microorganisms (GCM) 10K type strain sequencing project: providing services to taxonomists for standard genome sequencing and annotation.</title>
        <authorList>
            <consortium name="The Broad Institute Genomics Platform"/>
            <consortium name="The Broad Institute Genome Sequencing Center for Infectious Disease"/>
            <person name="Wu L."/>
            <person name="Ma J."/>
        </authorList>
    </citation>
    <scope>NUCLEOTIDE SEQUENCE [LARGE SCALE GENOMIC DNA]</scope>
    <source>
        <strain evidence="2">CGMCC 1.12376</strain>
    </source>
</reference>
<evidence type="ECO:0000313" key="1">
    <source>
        <dbReference type="EMBL" id="MFD1606385.1"/>
    </source>
</evidence>
<dbReference type="EMBL" id="JBHUDE010000005">
    <property type="protein sequence ID" value="MFD1606385.1"/>
    <property type="molecule type" value="Genomic_DNA"/>
</dbReference>
<sequence length="43" mass="4983">MLMHKSGSTRLATYRLDWAAGDKGNTVRNEPMLTYRTEVQKVR</sequence>
<dbReference type="RefSeq" id="WP_379595720.1">
    <property type="nucleotide sequence ID" value="NZ_JBHUDE010000005.1"/>
</dbReference>